<dbReference type="EMBL" id="LAZR01042776">
    <property type="protein sequence ID" value="KKL08699.1"/>
    <property type="molecule type" value="Genomic_DNA"/>
</dbReference>
<name>A0A0F9AGP6_9ZZZZ</name>
<feature type="coiled-coil region" evidence="1">
    <location>
        <begin position="48"/>
        <end position="96"/>
    </location>
</feature>
<reference evidence="3" key="1">
    <citation type="journal article" date="2015" name="Nature">
        <title>Complex archaea that bridge the gap between prokaryotes and eukaryotes.</title>
        <authorList>
            <person name="Spang A."/>
            <person name="Saw J.H."/>
            <person name="Jorgensen S.L."/>
            <person name="Zaremba-Niedzwiedzka K."/>
            <person name="Martijn J."/>
            <person name="Lind A.E."/>
            <person name="van Eijk R."/>
            <person name="Schleper C."/>
            <person name="Guy L."/>
            <person name="Ettema T.J."/>
        </authorList>
    </citation>
    <scope>NUCLEOTIDE SEQUENCE</scope>
</reference>
<organism evidence="3">
    <name type="scientific">marine sediment metagenome</name>
    <dbReference type="NCBI Taxonomy" id="412755"/>
    <lineage>
        <taxon>unclassified sequences</taxon>
        <taxon>metagenomes</taxon>
        <taxon>ecological metagenomes</taxon>
    </lineage>
</organism>
<gene>
    <name evidence="3" type="ORF">LCGC14_2573220</name>
</gene>
<comment type="caution">
    <text evidence="3">The sequence shown here is derived from an EMBL/GenBank/DDBJ whole genome shotgun (WGS) entry which is preliminary data.</text>
</comment>
<sequence>MFKLSKLFSWVKSHSISIIVIASIVITVVGGIGVWQAKHWEKVALRLEGKLEEQVADQNLLYAEAEKKDEARAVAELAEKKKRDDLEARIQKFQKDTVAGKRALRKEKEKTATLPPTELVTQINERIGEESALTSVGLFLFTRIGTTRTLDKFKDGEFYLSEYNKFEGVIADHETEVKSFNESIASCEEAVIDNLMGWEDCREVLATAQTSIVAEKKKGKASV</sequence>
<proteinExistence type="predicted"/>
<evidence type="ECO:0000256" key="2">
    <source>
        <dbReference type="SAM" id="Phobius"/>
    </source>
</evidence>
<feature type="transmembrane region" description="Helical" evidence="2">
    <location>
        <begin position="16"/>
        <end position="37"/>
    </location>
</feature>
<protein>
    <submittedName>
        <fullName evidence="3">Uncharacterized protein</fullName>
    </submittedName>
</protein>
<keyword evidence="2" id="KW-0472">Membrane</keyword>
<feature type="non-terminal residue" evidence="3">
    <location>
        <position position="223"/>
    </location>
</feature>
<keyword evidence="2" id="KW-0812">Transmembrane</keyword>
<keyword evidence="1" id="KW-0175">Coiled coil</keyword>
<evidence type="ECO:0000256" key="1">
    <source>
        <dbReference type="SAM" id="Coils"/>
    </source>
</evidence>
<accession>A0A0F9AGP6</accession>
<dbReference type="AlphaFoldDB" id="A0A0F9AGP6"/>
<evidence type="ECO:0000313" key="3">
    <source>
        <dbReference type="EMBL" id="KKL08699.1"/>
    </source>
</evidence>
<keyword evidence="2" id="KW-1133">Transmembrane helix</keyword>